<dbReference type="Gramene" id="ONIVA04G25250.1">
    <property type="protein sequence ID" value="ONIVA04G25250.1"/>
    <property type="gene ID" value="ONIVA04G25250"/>
</dbReference>
<sequence>MREVPPLCDWQPAHHKKIRGLRTRLSPAFLPPPGLLICGCGSPLPYRNPSFAAPQPAEWSDPSSEWQQTNLNLRQSMFLRTKEEEETKNKE</sequence>
<reference evidence="1" key="2">
    <citation type="submission" date="2018-04" db="EMBL/GenBank/DDBJ databases">
        <title>OnivRS2 (Oryza nivara Reference Sequence Version 2).</title>
        <authorList>
            <person name="Zhang J."/>
            <person name="Kudrna D."/>
            <person name="Lee S."/>
            <person name="Talag J."/>
            <person name="Rajasekar S."/>
            <person name="Welchert J."/>
            <person name="Hsing Y.-I."/>
            <person name="Wing R.A."/>
        </authorList>
    </citation>
    <scope>NUCLEOTIDE SEQUENCE [LARGE SCALE GENOMIC DNA]</scope>
    <source>
        <strain evidence="1">SL10</strain>
    </source>
</reference>
<reference evidence="1" key="1">
    <citation type="submission" date="2015-04" db="UniProtKB">
        <authorList>
            <consortium name="EnsemblPlants"/>
        </authorList>
    </citation>
    <scope>IDENTIFICATION</scope>
    <source>
        <strain evidence="1">SL10</strain>
    </source>
</reference>
<evidence type="ECO:0000313" key="1">
    <source>
        <dbReference type="EnsemblPlants" id="ONIVA04G25250.1"/>
    </source>
</evidence>
<proteinExistence type="predicted"/>
<protein>
    <submittedName>
        <fullName evidence="1">Uncharacterized protein</fullName>
    </submittedName>
</protein>
<name>A0A0E0H6C4_ORYNI</name>
<organism evidence="1">
    <name type="scientific">Oryza nivara</name>
    <name type="common">Indian wild rice</name>
    <name type="synonym">Oryza sativa f. spontanea</name>
    <dbReference type="NCBI Taxonomy" id="4536"/>
    <lineage>
        <taxon>Eukaryota</taxon>
        <taxon>Viridiplantae</taxon>
        <taxon>Streptophyta</taxon>
        <taxon>Embryophyta</taxon>
        <taxon>Tracheophyta</taxon>
        <taxon>Spermatophyta</taxon>
        <taxon>Magnoliopsida</taxon>
        <taxon>Liliopsida</taxon>
        <taxon>Poales</taxon>
        <taxon>Poaceae</taxon>
        <taxon>BOP clade</taxon>
        <taxon>Oryzoideae</taxon>
        <taxon>Oryzeae</taxon>
        <taxon>Oryzinae</taxon>
        <taxon>Oryza</taxon>
    </lineage>
</organism>
<dbReference type="HOGENOM" id="CLU_2692113_0_0_1"/>
<evidence type="ECO:0000313" key="2">
    <source>
        <dbReference type="Proteomes" id="UP000006591"/>
    </source>
</evidence>
<accession>A0A0E0H6C4</accession>
<keyword evidence="2" id="KW-1185">Reference proteome</keyword>
<dbReference type="AlphaFoldDB" id="A0A0E0H6C4"/>
<dbReference type="Proteomes" id="UP000006591">
    <property type="component" value="Chromosome 4"/>
</dbReference>
<dbReference type="EnsemblPlants" id="ONIVA04G25250.1">
    <property type="protein sequence ID" value="ONIVA04G25250.1"/>
    <property type="gene ID" value="ONIVA04G25250"/>
</dbReference>